<sequence length="714" mass="82599">MKSNHFKLKMNLYLPLKILITILLFCLSFFANAQNETPKDSIANQELKEVVISQNKKTFTNTNGNIKVDVANSVYNAIPNTIDLLSRLPTIQVSSDKESITVVGKGNPLIYIDNQKVGINDLNALVPADIKTIEIIQNPSSKYEAEGRSVILITRKFSKKDSFRTDISEVASFKKNFNNYLGFSSSFKKNKLEWKVNFNYNRLNPWENHSIDYQIADADIASKYDVTATTKRKQYIYGGSLFYKINEDDYFSVSAAFRLRDDTFPINTFTYNKNPDGENNVLTWSDNSSKKNYGNIFMNYSKKIKAIDTRLFAGFQYSNFQQDLKTLVKNNYNETEFNPAQNRNQKFNVDYFSGRIDLEKKFKNEINLEYGALYSATKSKSDTDIFDFENDENSNLNYDFKEENLAGYTQLSGKIKKISFSAGLRVENTNVNGKYRTDSSPLIDKNYTNVFPKMQLSMAIDSTKNISFNYAKSISRPQYSTLSNIATYINPYFLYSGNINLGPTFTNEISSTFQYNDKSVKLSYYQNRNPVYNSFLFDKETNIMTFKDINFEKESGLNLDFEIPFTYKFWTTSNSLIFILEKIEDPSAAFLASKPYLYYYSNNEFKLPKEYSFVVSFWGLTRQTSGIFERNVRFVTDLALSKTFFKKWNCTLNFNNVFKNVIQTEEFIINNVSSTARYVVDAHEISISVKYSFGKVKETEFKDKNVNENESRIR</sequence>
<organism evidence="6 7">
    <name type="scientific">Flavobacterium ginsengiterrae</name>
    <dbReference type="NCBI Taxonomy" id="871695"/>
    <lineage>
        <taxon>Bacteria</taxon>
        <taxon>Pseudomonadati</taxon>
        <taxon>Bacteroidota</taxon>
        <taxon>Flavobacteriia</taxon>
        <taxon>Flavobacteriales</taxon>
        <taxon>Flavobacteriaceae</taxon>
        <taxon>Flavobacterium</taxon>
    </lineage>
</organism>
<dbReference type="Gene3D" id="2.40.170.20">
    <property type="entry name" value="TonB-dependent receptor, beta-barrel domain"/>
    <property type="match status" value="1"/>
</dbReference>
<evidence type="ECO:0000313" key="7">
    <source>
        <dbReference type="Proteomes" id="UP001500748"/>
    </source>
</evidence>
<name>A0ABP7GXN4_9FLAO</name>
<gene>
    <name evidence="6" type="ORF">GCM10022423_37820</name>
</gene>
<dbReference type="EMBL" id="BAABDU010000006">
    <property type="protein sequence ID" value="GAA3778417.1"/>
    <property type="molecule type" value="Genomic_DNA"/>
</dbReference>
<dbReference type="InterPro" id="IPR036942">
    <property type="entry name" value="Beta-barrel_TonB_sf"/>
</dbReference>
<comment type="subcellular location">
    <subcellularLocation>
        <location evidence="1">Cell outer membrane</location>
    </subcellularLocation>
</comment>
<evidence type="ECO:0000256" key="4">
    <source>
        <dbReference type="SAM" id="SignalP"/>
    </source>
</evidence>
<proteinExistence type="predicted"/>
<evidence type="ECO:0000256" key="1">
    <source>
        <dbReference type="ARBA" id="ARBA00004442"/>
    </source>
</evidence>
<feature type="chain" id="PRO_5045156554" evidence="4">
    <location>
        <begin position="34"/>
        <end position="714"/>
    </location>
</feature>
<evidence type="ECO:0000313" key="6">
    <source>
        <dbReference type="EMBL" id="GAA3778417.1"/>
    </source>
</evidence>
<dbReference type="Pfam" id="PF14905">
    <property type="entry name" value="OMP_b-brl_3"/>
    <property type="match status" value="1"/>
</dbReference>
<evidence type="ECO:0000256" key="2">
    <source>
        <dbReference type="ARBA" id="ARBA00023136"/>
    </source>
</evidence>
<keyword evidence="7" id="KW-1185">Reference proteome</keyword>
<evidence type="ECO:0000259" key="5">
    <source>
        <dbReference type="Pfam" id="PF14905"/>
    </source>
</evidence>
<dbReference type="Proteomes" id="UP001500748">
    <property type="component" value="Unassembled WGS sequence"/>
</dbReference>
<comment type="caution">
    <text evidence="6">The sequence shown here is derived from an EMBL/GenBank/DDBJ whole genome shotgun (WGS) entry which is preliminary data.</text>
</comment>
<feature type="domain" description="Outer membrane protein beta-barrel" evidence="5">
    <location>
        <begin position="303"/>
        <end position="691"/>
    </location>
</feature>
<dbReference type="SUPFAM" id="SSF56935">
    <property type="entry name" value="Porins"/>
    <property type="match status" value="1"/>
</dbReference>
<dbReference type="InterPro" id="IPR041700">
    <property type="entry name" value="OMP_b-brl_3"/>
</dbReference>
<protein>
    <submittedName>
        <fullName evidence="6">Outer membrane beta-barrel family protein</fullName>
    </submittedName>
</protein>
<accession>A0ABP7GXN4</accession>
<keyword evidence="4" id="KW-0732">Signal</keyword>
<feature type="signal peptide" evidence="4">
    <location>
        <begin position="1"/>
        <end position="33"/>
    </location>
</feature>
<reference evidence="7" key="1">
    <citation type="journal article" date="2019" name="Int. J. Syst. Evol. Microbiol.">
        <title>The Global Catalogue of Microorganisms (GCM) 10K type strain sequencing project: providing services to taxonomists for standard genome sequencing and annotation.</title>
        <authorList>
            <consortium name="The Broad Institute Genomics Platform"/>
            <consortium name="The Broad Institute Genome Sequencing Center for Infectious Disease"/>
            <person name="Wu L."/>
            <person name="Ma J."/>
        </authorList>
    </citation>
    <scope>NUCLEOTIDE SEQUENCE [LARGE SCALE GENOMIC DNA]</scope>
    <source>
        <strain evidence="7">JCM 17337</strain>
    </source>
</reference>
<dbReference type="RefSeq" id="WP_345146233.1">
    <property type="nucleotide sequence ID" value="NZ_BAABDU010000006.1"/>
</dbReference>
<keyword evidence="3" id="KW-0998">Cell outer membrane</keyword>
<evidence type="ECO:0000256" key="3">
    <source>
        <dbReference type="ARBA" id="ARBA00023237"/>
    </source>
</evidence>
<keyword evidence="2" id="KW-0472">Membrane</keyword>